<name>A0A6J5TA38_9CAUD</name>
<gene>
    <name evidence="1" type="ORF">UFOVP71_240</name>
</gene>
<accession>A0A6J5TA38</accession>
<protein>
    <submittedName>
        <fullName evidence="1">Uncharacterized protein</fullName>
    </submittedName>
</protein>
<reference evidence="1" key="1">
    <citation type="submission" date="2020-05" db="EMBL/GenBank/DDBJ databases">
        <authorList>
            <person name="Chiriac C."/>
            <person name="Salcher M."/>
            <person name="Ghai R."/>
            <person name="Kavagutti S V."/>
        </authorList>
    </citation>
    <scope>NUCLEOTIDE SEQUENCE</scope>
</reference>
<organism evidence="1">
    <name type="scientific">uncultured Caudovirales phage</name>
    <dbReference type="NCBI Taxonomy" id="2100421"/>
    <lineage>
        <taxon>Viruses</taxon>
        <taxon>Duplodnaviria</taxon>
        <taxon>Heunggongvirae</taxon>
        <taxon>Uroviricota</taxon>
        <taxon>Caudoviricetes</taxon>
        <taxon>Peduoviridae</taxon>
        <taxon>Maltschvirus</taxon>
        <taxon>Maltschvirus maltsch</taxon>
    </lineage>
</organism>
<evidence type="ECO:0000313" key="1">
    <source>
        <dbReference type="EMBL" id="CAB4241702.1"/>
    </source>
</evidence>
<dbReference type="EMBL" id="LR797824">
    <property type="protein sequence ID" value="CAB4241702.1"/>
    <property type="molecule type" value="Genomic_DNA"/>
</dbReference>
<sequence length="146" mass="17385">MGLDMYLNAKRFLWHDEEKLATDLKDNFPDLPETMRIKEVTIEALYWRKANAIHKWFVDNVQGGVDECQETDVSLAQLEKLLEVIEQVLDDPSKVHDLLPPTAGFFFGSKDVDQWYWDDLKQTHSKLQELFTRDWKNWDFSYRASW</sequence>
<proteinExistence type="predicted"/>